<keyword evidence="4 5" id="KW-0472">Membrane</keyword>
<evidence type="ECO:0000256" key="5">
    <source>
        <dbReference type="SAM" id="Phobius"/>
    </source>
</evidence>
<dbReference type="InterPro" id="IPR013057">
    <property type="entry name" value="AA_transpt_TM"/>
</dbReference>
<feature type="transmembrane region" description="Helical" evidence="5">
    <location>
        <begin position="186"/>
        <end position="203"/>
    </location>
</feature>
<keyword evidence="3 5" id="KW-1133">Transmembrane helix</keyword>
<dbReference type="Pfam" id="PF01490">
    <property type="entry name" value="Aa_trans"/>
    <property type="match status" value="2"/>
</dbReference>
<feature type="non-terminal residue" evidence="7">
    <location>
        <position position="605"/>
    </location>
</feature>
<gene>
    <name evidence="7" type="ORF">AV274_4300</name>
</gene>
<feature type="transmembrane region" description="Helical" evidence="5">
    <location>
        <begin position="21"/>
        <end position="43"/>
    </location>
</feature>
<evidence type="ECO:0000256" key="2">
    <source>
        <dbReference type="ARBA" id="ARBA00022692"/>
    </source>
</evidence>
<evidence type="ECO:0000256" key="1">
    <source>
        <dbReference type="ARBA" id="ARBA00004141"/>
    </source>
</evidence>
<dbReference type="EMBL" id="LXWW01000303">
    <property type="protein sequence ID" value="OAO14008.1"/>
    <property type="molecule type" value="Genomic_DNA"/>
</dbReference>
<reference evidence="7 8" key="1">
    <citation type="submission" date="2016-05" db="EMBL/GenBank/DDBJ databases">
        <title>Nuclear genome of Blastocystis sp. subtype 1 NandII.</title>
        <authorList>
            <person name="Gentekaki E."/>
            <person name="Curtis B."/>
            <person name="Stairs C."/>
            <person name="Eme L."/>
            <person name="Herman E."/>
            <person name="Klimes V."/>
            <person name="Arias M.C."/>
            <person name="Elias M."/>
            <person name="Hilliou F."/>
            <person name="Klute M."/>
            <person name="Malik S.-B."/>
            <person name="Pightling A."/>
            <person name="Rachubinski R."/>
            <person name="Salas D."/>
            <person name="Schlacht A."/>
            <person name="Suga H."/>
            <person name="Archibald J."/>
            <person name="Ball S.G."/>
            <person name="Clark G."/>
            <person name="Dacks J."/>
            <person name="Van Der Giezen M."/>
            <person name="Tsaousis A."/>
            <person name="Roger A."/>
        </authorList>
    </citation>
    <scope>NUCLEOTIDE SEQUENCE [LARGE SCALE GENOMIC DNA]</scope>
    <source>
        <strain evidence="8">ATCC 50177 / NandII</strain>
    </source>
</reference>
<feature type="transmembrane region" description="Helical" evidence="5">
    <location>
        <begin position="450"/>
        <end position="473"/>
    </location>
</feature>
<name>A0A196SAF7_BLAHN</name>
<feature type="transmembrane region" description="Helical" evidence="5">
    <location>
        <begin position="494"/>
        <end position="510"/>
    </location>
</feature>
<comment type="subcellular location">
    <subcellularLocation>
        <location evidence="1">Membrane</location>
        <topology evidence="1">Multi-pass membrane protein</topology>
    </subcellularLocation>
</comment>
<dbReference type="OrthoDB" id="191198at2759"/>
<feature type="transmembrane region" description="Helical" evidence="5">
    <location>
        <begin position="143"/>
        <end position="166"/>
    </location>
</feature>
<feature type="domain" description="Amino acid transporter transmembrane" evidence="6">
    <location>
        <begin position="387"/>
        <end position="605"/>
    </location>
</feature>
<feature type="domain" description="Amino acid transporter transmembrane" evidence="6">
    <location>
        <begin position="80"/>
        <end position="367"/>
    </location>
</feature>
<dbReference type="AlphaFoldDB" id="A0A196SAF7"/>
<evidence type="ECO:0000259" key="6">
    <source>
        <dbReference type="Pfam" id="PF01490"/>
    </source>
</evidence>
<dbReference type="GO" id="GO:0016020">
    <property type="term" value="C:membrane"/>
    <property type="evidence" value="ECO:0007669"/>
    <property type="project" value="UniProtKB-SubCell"/>
</dbReference>
<feature type="transmembrane region" description="Helical" evidence="5">
    <location>
        <begin position="288"/>
        <end position="311"/>
    </location>
</feature>
<feature type="transmembrane region" description="Helical" evidence="5">
    <location>
        <begin position="551"/>
        <end position="572"/>
    </location>
</feature>
<protein>
    <recommendedName>
        <fullName evidence="6">Amino acid transporter transmembrane domain-containing protein</fullName>
    </recommendedName>
</protein>
<evidence type="ECO:0000256" key="4">
    <source>
        <dbReference type="ARBA" id="ARBA00023136"/>
    </source>
</evidence>
<evidence type="ECO:0000313" key="8">
    <source>
        <dbReference type="Proteomes" id="UP000078348"/>
    </source>
</evidence>
<evidence type="ECO:0000313" key="7">
    <source>
        <dbReference type="EMBL" id="OAO14008.1"/>
    </source>
</evidence>
<dbReference type="PANTHER" id="PTHR22950">
    <property type="entry name" value="AMINO ACID TRANSPORTER"/>
    <property type="match status" value="1"/>
</dbReference>
<dbReference type="GO" id="GO:0015179">
    <property type="term" value="F:L-amino acid transmembrane transporter activity"/>
    <property type="evidence" value="ECO:0007669"/>
    <property type="project" value="TreeGrafter"/>
</dbReference>
<accession>A0A196SAF7</accession>
<organism evidence="7 8">
    <name type="scientific">Blastocystis sp. subtype 1 (strain ATCC 50177 / NandII)</name>
    <dbReference type="NCBI Taxonomy" id="478820"/>
    <lineage>
        <taxon>Eukaryota</taxon>
        <taxon>Sar</taxon>
        <taxon>Stramenopiles</taxon>
        <taxon>Bigyra</taxon>
        <taxon>Opalozoa</taxon>
        <taxon>Opalinata</taxon>
        <taxon>Blastocystidae</taxon>
        <taxon>Blastocystis</taxon>
    </lineage>
</organism>
<proteinExistence type="predicted"/>
<feature type="transmembrane region" description="Helical" evidence="5">
    <location>
        <begin position="516"/>
        <end position="539"/>
    </location>
</feature>
<feature type="transmembrane region" description="Helical" evidence="5">
    <location>
        <begin position="210"/>
        <end position="233"/>
    </location>
</feature>
<keyword evidence="8" id="KW-1185">Reference proteome</keyword>
<feature type="transmembrane region" description="Helical" evidence="5">
    <location>
        <begin position="386"/>
        <end position="415"/>
    </location>
</feature>
<feature type="transmembrane region" description="Helical" evidence="5">
    <location>
        <begin position="79"/>
        <end position="108"/>
    </location>
</feature>
<dbReference type="Proteomes" id="UP000078348">
    <property type="component" value="Unassembled WGS sequence"/>
</dbReference>
<feature type="transmembrane region" description="Helical" evidence="5">
    <location>
        <begin position="245"/>
        <end position="267"/>
    </location>
</feature>
<sequence>MSFYSSPAGIKQDILLSIPETHPISIIISIMMFLSCLFTYPIYSPPLNEILEETVKNKKSVGIFVADSTRLTYRILQTIGISIMGLIGTVISYYVFCLVNVWCASLLVKVNEYTRKNPSKYPPKEIGSDFASITYNILGPKGYYVFVVIYLVTIWGVQVGTLISIVDFICKLPITVGFLGDPSTKRFFFHIISSVICLLFVLLKDISPIIAVASLSIFALLISFVILLVYGFIHYGLTFKTSMLAPVSFGALFASMGVPSFSLGFNFSYMSFFKQVKPSLKNQTKKALTPIIAVITICLLLFPLLALMSFYSSPAGIKQDILLSIPETHPISIIISIMMFLSCLFTYPIYSPPLNEILEETVKNKKSVGIFVADSTRLTYRILQTIGISIMGLIGTVISYYVFCLVNVWCASLLVKVNEYTRKNPSKYPPKEIGSDFASITYNILGPKGYYVFVVIYLVTIWGVQVGTLISIVDFICKLPITVGFLGDPSTKRFFFHIISSVICLLFVLLKDISPIIAVASLSIFALLISFVILLVYGFIHYGLTFKTSMLAPVSFGALFASMGVPSFSLGFNFSYMSFFKQVKPSLKNQTKKALTPIIAVITIC</sequence>
<evidence type="ECO:0000256" key="3">
    <source>
        <dbReference type="ARBA" id="ARBA00022989"/>
    </source>
</evidence>
<comment type="caution">
    <text evidence="7">The sequence shown here is derived from an EMBL/GenBank/DDBJ whole genome shotgun (WGS) entry which is preliminary data.</text>
</comment>
<keyword evidence="2 5" id="KW-0812">Transmembrane</keyword>